<evidence type="ECO:0000313" key="2">
    <source>
        <dbReference type="Proteomes" id="UP001165080"/>
    </source>
</evidence>
<sequence length="129" mass="13535">MAPVDVERLAKIYFEASRALSGGVSAVVTAALNACGIPDPGFVGWLVEKLVGRALDTDGIALAIAVCLEYAKRTGSLRKGLRLNNHCSLCGLKGHNRQNHSEELDEFLEANGLIGLGEDITGAIEAAGM</sequence>
<dbReference type="AlphaFoldDB" id="A0A9W6BP32"/>
<dbReference type="OrthoDB" id="10420407at2759"/>
<organism evidence="1 2">
    <name type="scientific">Pleodorina starrii</name>
    <dbReference type="NCBI Taxonomy" id="330485"/>
    <lineage>
        <taxon>Eukaryota</taxon>
        <taxon>Viridiplantae</taxon>
        <taxon>Chlorophyta</taxon>
        <taxon>core chlorophytes</taxon>
        <taxon>Chlorophyceae</taxon>
        <taxon>CS clade</taxon>
        <taxon>Chlamydomonadales</taxon>
        <taxon>Volvocaceae</taxon>
        <taxon>Pleodorina</taxon>
    </lineage>
</organism>
<accession>A0A9W6BP32</accession>
<gene>
    <name evidence="1" type="primary">PLEST010378</name>
    <name evidence="1" type="ORF">PLESTB_000996800</name>
</gene>
<reference evidence="1 2" key="1">
    <citation type="journal article" date="2023" name="Commun. Biol.">
        <title>Reorganization of the ancestral sex-determining regions during the evolution of trioecy in Pleodorina starrii.</title>
        <authorList>
            <person name="Takahashi K."/>
            <person name="Suzuki S."/>
            <person name="Kawai-Toyooka H."/>
            <person name="Yamamoto K."/>
            <person name="Hamaji T."/>
            <person name="Ootsuki R."/>
            <person name="Yamaguchi H."/>
            <person name="Kawachi M."/>
            <person name="Higashiyama T."/>
            <person name="Nozaki H."/>
        </authorList>
    </citation>
    <scope>NUCLEOTIDE SEQUENCE [LARGE SCALE GENOMIC DNA]</scope>
    <source>
        <strain evidence="1 2">NIES-4479</strain>
    </source>
</reference>
<comment type="caution">
    <text evidence="1">The sequence shown here is derived from an EMBL/GenBank/DDBJ whole genome shotgun (WGS) entry which is preliminary data.</text>
</comment>
<dbReference type="EMBL" id="BRXU01000013">
    <property type="protein sequence ID" value="GLC55523.1"/>
    <property type="molecule type" value="Genomic_DNA"/>
</dbReference>
<dbReference type="Proteomes" id="UP001165080">
    <property type="component" value="Unassembled WGS sequence"/>
</dbReference>
<proteinExistence type="predicted"/>
<evidence type="ECO:0000313" key="1">
    <source>
        <dbReference type="EMBL" id="GLC55523.1"/>
    </source>
</evidence>
<keyword evidence="2" id="KW-1185">Reference proteome</keyword>
<name>A0A9W6BP32_9CHLO</name>
<protein>
    <submittedName>
        <fullName evidence="1">Uncharacterized protein</fullName>
    </submittedName>
</protein>